<dbReference type="GO" id="GO:0070260">
    <property type="term" value="F:5'-tyrosyl-DNA phosphodiesterase activity"/>
    <property type="evidence" value="ECO:0007669"/>
    <property type="project" value="TreeGrafter"/>
</dbReference>
<dbReference type="PANTHER" id="PTHR15822">
    <property type="entry name" value="TRAF AND TNF RECEPTOR-ASSOCIATED PROTEIN"/>
    <property type="match status" value="1"/>
</dbReference>
<dbReference type="InterPro" id="IPR051547">
    <property type="entry name" value="TDP2-like"/>
</dbReference>
<accession>A0A0E0D1M9</accession>
<dbReference type="Proteomes" id="UP000008021">
    <property type="component" value="Chromosome 3"/>
</dbReference>
<sequence length="301" mass="34248">MSSSSLLDRIKFMTFNVWSCEHFAVYRRIRSICDIIDHHDPDEVTEYIYSIFQKASWWSKYKAMSFPRQEMETHFCVMLCVEAHEVDWPPPNVLFHLKIWRTTVHLKVRSMGGGGGGGGQMQRLGVVDVATCRLPTPTPSDVRAMERGTKASRLLDFLDNSTLAGNVVLGGDMSWDDDIDGPFPAEERSGWVDAWCGLRRGGAGGGGWTYDAVANPMLKGWRKPEMRKRPDRFLCKLRDFKLDRIEMVGVEPIQGVTHYDDKGYELPVLPSHHFGLLLTIYRSRIISKSDELKYVSTEPVS</sequence>
<keyword evidence="3" id="KW-1185">Reference proteome</keyword>
<dbReference type="GO" id="GO:0005737">
    <property type="term" value="C:cytoplasm"/>
    <property type="evidence" value="ECO:0007669"/>
    <property type="project" value="TreeGrafter"/>
</dbReference>
<keyword evidence="1" id="KW-0378">Hydrolase</keyword>
<dbReference type="STRING" id="40149.A0A0E0D1M9"/>
<organism evidence="2">
    <name type="scientific">Oryza meridionalis</name>
    <dbReference type="NCBI Taxonomy" id="40149"/>
    <lineage>
        <taxon>Eukaryota</taxon>
        <taxon>Viridiplantae</taxon>
        <taxon>Streptophyta</taxon>
        <taxon>Embryophyta</taxon>
        <taxon>Tracheophyta</taxon>
        <taxon>Spermatophyta</taxon>
        <taxon>Magnoliopsida</taxon>
        <taxon>Liliopsida</taxon>
        <taxon>Poales</taxon>
        <taxon>Poaceae</taxon>
        <taxon>BOP clade</taxon>
        <taxon>Oryzoideae</taxon>
        <taxon>Oryzeae</taxon>
        <taxon>Oryzinae</taxon>
        <taxon>Oryza</taxon>
    </lineage>
</organism>
<evidence type="ECO:0000313" key="3">
    <source>
        <dbReference type="Proteomes" id="UP000008021"/>
    </source>
</evidence>
<dbReference type="InterPro" id="IPR036691">
    <property type="entry name" value="Endo/exonu/phosph_ase_sf"/>
</dbReference>
<dbReference type="eggNOG" id="KOG2756">
    <property type="taxonomic scope" value="Eukaryota"/>
</dbReference>
<dbReference type="HOGENOM" id="CLU_050478_0_0_1"/>
<dbReference type="GO" id="GO:0006302">
    <property type="term" value="P:double-strand break repair"/>
    <property type="evidence" value="ECO:0007669"/>
    <property type="project" value="TreeGrafter"/>
</dbReference>
<dbReference type="Gene3D" id="3.60.10.10">
    <property type="entry name" value="Endonuclease/exonuclease/phosphatase"/>
    <property type="match status" value="1"/>
</dbReference>
<evidence type="ECO:0000313" key="2">
    <source>
        <dbReference type="EnsemblPlants" id="OMERI03G18410.1"/>
    </source>
</evidence>
<dbReference type="SUPFAM" id="SSF56219">
    <property type="entry name" value="DNase I-like"/>
    <property type="match status" value="1"/>
</dbReference>
<name>A0A0E0D1M9_9ORYZ</name>
<proteinExistence type="predicted"/>
<dbReference type="Gramene" id="OMERI03G18410.1">
    <property type="protein sequence ID" value="OMERI03G18410.1"/>
    <property type="gene ID" value="OMERI03G18410"/>
</dbReference>
<dbReference type="PANTHER" id="PTHR15822:SF20">
    <property type="entry name" value="ENDONUCLEASE_EXONUCLEASE_PHOSPHATASE DOMAIN-CONTAINING PROTEIN"/>
    <property type="match status" value="1"/>
</dbReference>
<evidence type="ECO:0000256" key="1">
    <source>
        <dbReference type="ARBA" id="ARBA00022801"/>
    </source>
</evidence>
<reference evidence="2" key="1">
    <citation type="submission" date="2015-04" db="UniProtKB">
        <authorList>
            <consortium name="EnsemblPlants"/>
        </authorList>
    </citation>
    <scope>IDENTIFICATION</scope>
</reference>
<dbReference type="GO" id="GO:0003697">
    <property type="term" value="F:single-stranded DNA binding"/>
    <property type="evidence" value="ECO:0007669"/>
    <property type="project" value="TreeGrafter"/>
</dbReference>
<dbReference type="AlphaFoldDB" id="A0A0E0D1M9"/>
<evidence type="ECO:0008006" key="4">
    <source>
        <dbReference type="Google" id="ProtNLM"/>
    </source>
</evidence>
<dbReference type="EnsemblPlants" id="OMERI03G18410.1">
    <property type="protein sequence ID" value="OMERI03G18410.1"/>
    <property type="gene ID" value="OMERI03G18410"/>
</dbReference>
<reference evidence="2" key="2">
    <citation type="submission" date="2018-05" db="EMBL/GenBank/DDBJ databases">
        <title>OmerRS3 (Oryza meridionalis Reference Sequence Version 3).</title>
        <authorList>
            <person name="Zhang J."/>
            <person name="Kudrna D."/>
            <person name="Lee S."/>
            <person name="Talag J."/>
            <person name="Welchert J."/>
            <person name="Wing R.A."/>
        </authorList>
    </citation>
    <scope>NUCLEOTIDE SEQUENCE [LARGE SCALE GENOMIC DNA]</scope>
    <source>
        <strain evidence="2">cv. OR44</strain>
    </source>
</reference>
<protein>
    <recommendedName>
        <fullName evidence="4">Endonuclease/exonuclease/phosphatase domain-containing protein</fullName>
    </recommendedName>
</protein>